<dbReference type="PANTHER" id="PTHR46556">
    <property type="entry name" value="PLECKSTRIN HOMOLOGY DOMAIN-CONTAINING FAMILY M MEMBER 2"/>
    <property type="match status" value="1"/>
</dbReference>
<dbReference type="InterPro" id="IPR001849">
    <property type="entry name" value="PH_domain"/>
</dbReference>
<dbReference type="InterPro" id="IPR037213">
    <property type="entry name" value="Run_dom_sf"/>
</dbReference>
<feature type="compositionally biased region" description="Polar residues" evidence="1">
    <location>
        <begin position="264"/>
        <end position="274"/>
    </location>
</feature>
<feature type="compositionally biased region" description="Basic and acidic residues" evidence="1">
    <location>
        <begin position="302"/>
        <end position="313"/>
    </location>
</feature>
<dbReference type="SUPFAM" id="SSF50729">
    <property type="entry name" value="PH domain-like"/>
    <property type="match status" value="1"/>
</dbReference>
<feature type="domain" description="PH" evidence="2">
    <location>
        <begin position="482"/>
        <end position="576"/>
    </location>
</feature>
<dbReference type="PANTHER" id="PTHR46556:SF1">
    <property type="entry name" value="PLECKSTRIN HOMOLOGY DOMAIN-CONTAINING FAMILY M MEMBER 2"/>
    <property type="match status" value="1"/>
</dbReference>
<accession>A0A183DV66</accession>
<dbReference type="CDD" id="cd00821">
    <property type="entry name" value="PH"/>
    <property type="match status" value="1"/>
</dbReference>
<dbReference type="GO" id="GO:0032880">
    <property type="term" value="P:regulation of protein localization"/>
    <property type="evidence" value="ECO:0007669"/>
    <property type="project" value="TreeGrafter"/>
</dbReference>
<gene>
    <name evidence="3" type="ORF">GPUH_LOCUS12607</name>
</gene>
<dbReference type="AlphaFoldDB" id="A0A183DV66"/>
<dbReference type="Proteomes" id="UP000271098">
    <property type="component" value="Unassembled WGS sequence"/>
</dbReference>
<evidence type="ECO:0000313" key="3">
    <source>
        <dbReference type="EMBL" id="VDN20748.1"/>
    </source>
</evidence>
<reference evidence="5" key="1">
    <citation type="submission" date="2016-06" db="UniProtKB">
        <authorList>
            <consortium name="WormBaseParasite"/>
        </authorList>
    </citation>
    <scope>IDENTIFICATION</scope>
</reference>
<keyword evidence="4" id="KW-1185">Reference proteome</keyword>
<organism evidence="5">
    <name type="scientific">Gongylonema pulchrum</name>
    <dbReference type="NCBI Taxonomy" id="637853"/>
    <lineage>
        <taxon>Eukaryota</taxon>
        <taxon>Metazoa</taxon>
        <taxon>Ecdysozoa</taxon>
        <taxon>Nematoda</taxon>
        <taxon>Chromadorea</taxon>
        <taxon>Rhabditida</taxon>
        <taxon>Spirurina</taxon>
        <taxon>Spiruromorpha</taxon>
        <taxon>Spiruroidea</taxon>
        <taxon>Gongylonematidae</taxon>
        <taxon>Gongylonema</taxon>
    </lineage>
</organism>
<dbReference type="SMART" id="SM00233">
    <property type="entry name" value="PH"/>
    <property type="match status" value="1"/>
</dbReference>
<evidence type="ECO:0000313" key="4">
    <source>
        <dbReference type="Proteomes" id="UP000271098"/>
    </source>
</evidence>
<proteinExistence type="predicted"/>
<reference evidence="3 4" key="2">
    <citation type="submission" date="2018-11" db="EMBL/GenBank/DDBJ databases">
        <authorList>
            <consortium name="Pathogen Informatics"/>
        </authorList>
    </citation>
    <scope>NUCLEOTIDE SEQUENCE [LARGE SCALE GENOMIC DNA]</scope>
</reference>
<dbReference type="Pfam" id="PF00169">
    <property type="entry name" value="PH"/>
    <property type="match status" value="1"/>
</dbReference>
<sequence length="711" mass="79745">MLLVAGAPMISIAPLDRVQRCTGEWSFSVHPEIEARVSRAVQDAVSEWRRRRRDARSATALESNSACARTLINAFDSFLSYGFKEGNRLYWLYVREFMSRSGVDYLKREWRASTARQLSSFQHNPALIRKFYQKEALMANRALLARIVQQLVQLVDVQFRFLKPFESHNGVPLAVVRPTLIDLGPPMANNRLAASSAAVGLSQDEEERRHASNCYSERAAHSLDHSTVALLNVPIAPDFSPPDNEKTNERSGELDGSGRASYKEGNTATDANGNASITETAVSAPMDPFDIALKTSMSKVKLSAENDEKQQNHHERRASPQPTLTDIPFGEVRLNMGEIIALSINVFKYDAERFMRLFQVGPDFQVLYFRAKKDYNVRAVGSGKFSSTLEICTACMQLGAAILDVIKYTYENCISSLHPEKSKLNVHTESTPQHLILRRFMSKELHEDKLTLYGYYLAQWRQTNMYSASVEGCQHSGFLYHKEIRGGIMRLLGSNSFQQSYFLLQNKKLYQFSDSTCKFGERVIPVRDSVMDVVELKDRSAHMFEISLVDGSRIQFICQSAADMHKWVSLITLAITSTDLNDKPAACVVCICERSILVAQEGMNCATDGFMRLLVRIDLASVSQATGVFATDRSACVIKNSGKMDWLLLRSPDEVDRLLAQLDQLGMRKINSEEGGSSRLSAILNSMSPARDIFQFTNSLANDAFETSLDL</sequence>
<evidence type="ECO:0000259" key="2">
    <source>
        <dbReference type="PROSITE" id="PS50003"/>
    </source>
</evidence>
<feature type="region of interest" description="Disordered" evidence="1">
    <location>
        <begin position="234"/>
        <end position="274"/>
    </location>
</feature>
<name>A0A183DV66_9BILA</name>
<dbReference type="GO" id="GO:0007030">
    <property type="term" value="P:Golgi organization"/>
    <property type="evidence" value="ECO:0007669"/>
    <property type="project" value="TreeGrafter"/>
</dbReference>
<dbReference type="InterPro" id="IPR011993">
    <property type="entry name" value="PH-like_dom_sf"/>
</dbReference>
<protein>
    <submittedName>
        <fullName evidence="5">PH domain-containing protein</fullName>
    </submittedName>
</protein>
<dbReference type="GO" id="GO:0010008">
    <property type="term" value="C:endosome membrane"/>
    <property type="evidence" value="ECO:0007669"/>
    <property type="project" value="TreeGrafter"/>
</dbReference>
<dbReference type="Gene3D" id="2.30.29.30">
    <property type="entry name" value="Pleckstrin-homology domain (PH domain)/Phosphotyrosine-binding domain (PTB)"/>
    <property type="match status" value="1"/>
</dbReference>
<dbReference type="InterPro" id="IPR053015">
    <property type="entry name" value="PH_domain-containing_M2"/>
</dbReference>
<dbReference type="WBParaSite" id="GPUH_0001262101-mRNA-1">
    <property type="protein sequence ID" value="GPUH_0001262101-mRNA-1"/>
    <property type="gene ID" value="GPUH_0001262101"/>
</dbReference>
<evidence type="ECO:0000313" key="5">
    <source>
        <dbReference type="WBParaSite" id="GPUH_0001262101-mRNA-1"/>
    </source>
</evidence>
<dbReference type="OrthoDB" id="9983817at2759"/>
<dbReference type="PROSITE" id="PS50003">
    <property type="entry name" value="PH_DOMAIN"/>
    <property type="match status" value="1"/>
</dbReference>
<dbReference type="SUPFAM" id="SSF140741">
    <property type="entry name" value="RUN domain-like"/>
    <property type="match status" value="1"/>
</dbReference>
<dbReference type="GO" id="GO:0019894">
    <property type="term" value="F:kinesin binding"/>
    <property type="evidence" value="ECO:0007669"/>
    <property type="project" value="TreeGrafter"/>
</dbReference>
<feature type="region of interest" description="Disordered" evidence="1">
    <location>
        <begin position="301"/>
        <end position="325"/>
    </location>
</feature>
<dbReference type="EMBL" id="UYRT01079453">
    <property type="protein sequence ID" value="VDN20748.1"/>
    <property type="molecule type" value="Genomic_DNA"/>
</dbReference>
<feature type="compositionally biased region" description="Basic and acidic residues" evidence="1">
    <location>
        <begin position="243"/>
        <end position="253"/>
    </location>
</feature>
<dbReference type="GO" id="GO:0032418">
    <property type="term" value="P:lysosome localization"/>
    <property type="evidence" value="ECO:0007669"/>
    <property type="project" value="TreeGrafter"/>
</dbReference>
<evidence type="ECO:0000256" key="1">
    <source>
        <dbReference type="SAM" id="MobiDB-lite"/>
    </source>
</evidence>